<comment type="caution">
    <text evidence="1">The sequence shown here is derived from an EMBL/GenBank/DDBJ whole genome shotgun (WGS) entry which is preliminary data.</text>
</comment>
<reference evidence="1 2" key="2">
    <citation type="submission" date="2008-04" db="EMBL/GenBank/DDBJ databases">
        <authorList>
            <person name="Fulton L."/>
            <person name="Clifton S."/>
            <person name="Fulton B."/>
            <person name="Xu J."/>
            <person name="Minx P."/>
            <person name="Pepin K.H."/>
            <person name="Johnson M."/>
            <person name="Thiruvilangam P."/>
            <person name="Bhonagiri V."/>
            <person name="Nash W.E."/>
            <person name="Mardis E.R."/>
            <person name="Wilson R.K."/>
        </authorList>
    </citation>
    <scope>NUCLEOTIDE SEQUENCE [LARGE SCALE GENOMIC DNA]</scope>
    <source>
        <strain evidence="1 2">DSM 17136</strain>
    </source>
</reference>
<reference evidence="1 2" key="1">
    <citation type="submission" date="2008-04" db="EMBL/GenBank/DDBJ databases">
        <title>Draft genome sequence of Bacteroides coprocola (DSM 17136).</title>
        <authorList>
            <person name="Sudarsanam P."/>
            <person name="Ley R."/>
            <person name="Guruge J."/>
            <person name="Turnbaugh P.J."/>
            <person name="Mahowald M."/>
            <person name="Liep D."/>
            <person name="Gordon J."/>
        </authorList>
    </citation>
    <scope>NUCLEOTIDE SEQUENCE [LARGE SCALE GENOMIC DNA]</scope>
    <source>
        <strain evidence="1 2">DSM 17136</strain>
    </source>
</reference>
<gene>
    <name evidence="1" type="ORF">BACCOP_02181</name>
</gene>
<accession>B3JJV7</accession>
<sequence length="53" mass="5974">MTEAENQERQKARISLTMKPVRGETTIVQQTLDICLICCTKPSVVCTNFKKTS</sequence>
<protein>
    <submittedName>
        <fullName evidence="1">Uncharacterized protein</fullName>
    </submittedName>
</protein>
<evidence type="ECO:0000313" key="2">
    <source>
        <dbReference type="Proteomes" id="UP000003146"/>
    </source>
</evidence>
<dbReference type="AlphaFoldDB" id="B3JJV7"/>
<organism evidence="1 2">
    <name type="scientific">Phocaeicola coprocola DSM 17136</name>
    <dbReference type="NCBI Taxonomy" id="470145"/>
    <lineage>
        <taxon>Bacteria</taxon>
        <taxon>Pseudomonadati</taxon>
        <taxon>Bacteroidota</taxon>
        <taxon>Bacteroidia</taxon>
        <taxon>Bacteroidales</taxon>
        <taxon>Bacteroidaceae</taxon>
        <taxon>Phocaeicola</taxon>
    </lineage>
</organism>
<evidence type="ECO:0000313" key="1">
    <source>
        <dbReference type="EMBL" id="EDV00776.1"/>
    </source>
</evidence>
<proteinExistence type="predicted"/>
<name>B3JJV7_9BACT</name>
<dbReference type="HOGENOM" id="CLU_3058400_0_0_10"/>
<dbReference type="EMBL" id="ABIY02000088">
    <property type="protein sequence ID" value="EDV00776.1"/>
    <property type="molecule type" value="Genomic_DNA"/>
</dbReference>
<dbReference type="Proteomes" id="UP000003146">
    <property type="component" value="Unassembled WGS sequence"/>
</dbReference>